<proteinExistence type="predicted"/>
<dbReference type="RefSeq" id="WP_145280081.1">
    <property type="nucleotide sequence ID" value="NZ_CP036291.1"/>
</dbReference>
<accession>A0A518D5A6</accession>
<reference evidence="1 2" key="1">
    <citation type="submission" date="2019-02" db="EMBL/GenBank/DDBJ databases">
        <title>Deep-cultivation of Planctomycetes and their phenomic and genomic characterization uncovers novel biology.</title>
        <authorList>
            <person name="Wiegand S."/>
            <person name="Jogler M."/>
            <person name="Boedeker C."/>
            <person name="Pinto D."/>
            <person name="Vollmers J."/>
            <person name="Rivas-Marin E."/>
            <person name="Kohn T."/>
            <person name="Peeters S.H."/>
            <person name="Heuer A."/>
            <person name="Rast P."/>
            <person name="Oberbeckmann S."/>
            <person name="Bunk B."/>
            <person name="Jeske O."/>
            <person name="Meyerdierks A."/>
            <person name="Storesund J.E."/>
            <person name="Kallscheuer N."/>
            <person name="Luecker S."/>
            <person name="Lage O.M."/>
            <person name="Pohl T."/>
            <person name="Merkel B.J."/>
            <person name="Hornburger P."/>
            <person name="Mueller R.-W."/>
            <person name="Bruemmer F."/>
            <person name="Labrenz M."/>
            <person name="Spormann A.M."/>
            <person name="Op den Camp H."/>
            <person name="Overmann J."/>
            <person name="Amann R."/>
            <person name="Jetten M.S.M."/>
            <person name="Mascher T."/>
            <person name="Medema M.H."/>
            <person name="Devos D.P."/>
            <person name="Kaster A.-K."/>
            <person name="Ovreas L."/>
            <person name="Rohde M."/>
            <person name="Galperin M.Y."/>
            <person name="Jogler C."/>
        </authorList>
    </citation>
    <scope>NUCLEOTIDE SEQUENCE [LARGE SCALE GENOMIC DNA]</scope>
    <source>
        <strain evidence="1 2">Pla175</strain>
    </source>
</reference>
<keyword evidence="2" id="KW-1185">Reference proteome</keyword>
<evidence type="ECO:0000313" key="2">
    <source>
        <dbReference type="Proteomes" id="UP000317429"/>
    </source>
</evidence>
<evidence type="ECO:0008006" key="3">
    <source>
        <dbReference type="Google" id="ProtNLM"/>
    </source>
</evidence>
<dbReference type="Proteomes" id="UP000317429">
    <property type="component" value="Chromosome"/>
</dbReference>
<evidence type="ECO:0000313" key="1">
    <source>
        <dbReference type="EMBL" id="QDU86657.1"/>
    </source>
</evidence>
<dbReference type="EMBL" id="CP036291">
    <property type="protein sequence ID" value="QDU86657.1"/>
    <property type="molecule type" value="Genomic_DNA"/>
</dbReference>
<gene>
    <name evidence="1" type="ORF">Pla175_00070</name>
</gene>
<protein>
    <recommendedName>
        <fullName evidence="3">PilZ domain-containing protein</fullName>
    </recommendedName>
</protein>
<organism evidence="1 2">
    <name type="scientific">Pirellulimonas nuda</name>
    <dbReference type="NCBI Taxonomy" id="2528009"/>
    <lineage>
        <taxon>Bacteria</taxon>
        <taxon>Pseudomonadati</taxon>
        <taxon>Planctomycetota</taxon>
        <taxon>Planctomycetia</taxon>
        <taxon>Pirellulales</taxon>
        <taxon>Lacipirellulaceae</taxon>
        <taxon>Pirellulimonas</taxon>
    </lineage>
</organism>
<dbReference type="AlphaFoldDB" id="A0A518D5A6"/>
<sequence length="79" mass="8738">MERVHANRRFSADVRMHLESGGQVYPVAELGPNSMMLRLGQPIPPNGHARLVVEIDGDRTMQDVIVTCIDPVLPELSFG</sequence>
<name>A0A518D5A6_9BACT</name>
<dbReference type="KEGG" id="pnd:Pla175_00070"/>